<evidence type="ECO:0000256" key="3">
    <source>
        <dbReference type="ARBA" id="ARBA00022692"/>
    </source>
</evidence>
<feature type="transmembrane region" description="Helical" evidence="6">
    <location>
        <begin position="263"/>
        <end position="285"/>
    </location>
</feature>
<dbReference type="InterPro" id="IPR011701">
    <property type="entry name" value="MFS"/>
</dbReference>
<keyword evidence="5 6" id="KW-0472">Membrane</keyword>
<feature type="transmembrane region" description="Helical" evidence="6">
    <location>
        <begin position="322"/>
        <end position="341"/>
    </location>
</feature>
<keyword evidence="4 6" id="KW-1133">Transmembrane helix</keyword>
<keyword evidence="3 6" id="KW-0812">Transmembrane</keyword>
<dbReference type="Gene3D" id="1.20.1250.20">
    <property type="entry name" value="MFS general substrate transporter like domains"/>
    <property type="match status" value="1"/>
</dbReference>
<feature type="transmembrane region" description="Helical" evidence="6">
    <location>
        <begin position="231"/>
        <end position="251"/>
    </location>
</feature>
<feature type="transmembrane region" description="Helical" evidence="6">
    <location>
        <begin position="21"/>
        <end position="45"/>
    </location>
</feature>
<evidence type="ECO:0000313" key="8">
    <source>
        <dbReference type="Proteomes" id="UP000271678"/>
    </source>
</evidence>
<reference evidence="7 8" key="1">
    <citation type="submission" date="2018-11" db="EMBL/GenBank/DDBJ databases">
        <title>Draft genome of Simplicispira Flexivirga sp. BO-16.</title>
        <authorList>
            <person name="Im W.T."/>
        </authorList>
    </citation>
    <scope>NUCLEOTIDE SEQUENCE [LARGE SCALE GENOMIC DNA]</scope>
    <source>
        <strain evidence="7 8">BO-16</strain>
    </source>
</reference>
<feature type="transmembrane region" description="Helical" evidence="6">
    <location>
        <begin position="389"/>
        <end position="407"/>
    </location>
</feature>
<dbReference type="InterPro" id="IPR036259">
    <property type="entry name" value="MFS_trans_sf"/>
</dbReference>
<comment type="subcellular location">
    <subcellularLocation>
        <location evidence="1">Cell membrane</location>
        <topology evidence="1">Multi-pass membrane protein</topology>
    </subcellularLocation>
</comment>
<dbReference type="PANTHER" id="PTHR23513">
    <property type="entry name" value="INTEGRAL MEMBRANE EFFLUX PROTEIN-RELATED"/>
    <property type="match status" value="1"/>
</dbReference>
<dbReference type="Proteomes" id="UP000271678">
    <property type="component" value="Unassembled WGS sequence"/>
</dbReference>
<keyword evidence="8" id="KW-1185">Reference proteome</keyword>
<organism evidence="7 8">
    <name type="scientific">Flexivirga caeni</name>
    <dbReference type="NCBI Taxonomy" id="2294115"/>
    <lineage>
        <taxon>Bacteria</taxon>
        <taxon>Bacillati</taxon>
        <taxon>Actinomycetota</taxon>
        <taxon>Actinomycetes</taxon>
        <taxon>Micrococcales</taxon>
        <taxon>Dermacoccaceae</taxon>
        <taxon>Flexivirga</taxon>
    </lineage>
</organism>
<dbReference type="EMBL" id="RJJQ01000004">
    <property type="protein sequence ID" value="RNI23874.1"/>
    <property type="molecule type" value="Genomic_DNA"/>
</dbReference>
<evidence type="ECO:0000256" key="6">
    <source>
        <dbReference type="SAM" id="Phobius"/>
    </source>
</evidence>
<feature type="transmembrane region" description="Helical" evidence="6">
    <location>
        <begin position="169"/>
        <end position="197"/>
    </location>
</feature>
<name>A0A3M9MEG1_9MICO</name>
<dbReference type="GO" id="GO:0005886">
    <property type="term" value="C:plasma membrane"/>
    <property type="evidence" value="ECO:0007669"/>
    <property type="project" value="UniProtKB-SubCell"/>
</dbReference>
<evidence type="ECO:0000313" key="7">
    <source>
        <dbReference type="EMBL" id="RNI23874.1"/>
    </source>
</evidence>
<evidence type="ECO:0000256" key="2">
    <source>
        <dbReference type="ARBA" id="ARBA00022475"/>
    </source>
</evidence>
<dbReference type="RefSeq" id="WP_123270613.1">
    <property type="nucleotide sequence ID" value="NZ_RJJQ01000004.1"/>
</dbReference>
<accession>A0A3M9MEG1</accession>
<dbReference type="AlphaFoldDB" id="A0A3M9MEG1"/>
<dbReference type="PANTHER" id="PTHR23513:SF6">
    <property type="entry name" value="MAJOR FACILITATOR SUPERFAMILY ASSOCIATED DOMAIN-CONTAINING PROTEIN"/>
    <property type="match status" value="1"/>
</dbReference>
<feature type="transmembrane region" description="Helical" evidence="6">
    <location>
        <begin position="362"/>
        <end position="383"/>
    </location>
</feature>
<evidence type="ECO:0000256" key="5">
    <source>
        <dbReference type="ARBA" id="ARBA00023136"/>
    </source>
</evidence>
<keyword evidence="2" id="KW-1003">Cell membrane</keyword>
<comment type="caution">
    <text evidence="7">The sequence shown here is derived from an EMBL/GenBank/DDBJ whole genome shotgun (WGS) entry which is preliminary data.</text>
</comment>
<dbReference type="GO" id="GO:0022857">
    <property type="term" value="F:transmembrane transporter activity"/>
    <property type="evidence" value="ECO:0007669"/>
    <property type="project" value="InterPro"/>
</dbReference>
<protein>
    <submittedName>
        <fullName evidence="7">MFS transporter</fullName>
    </submittedName>
</protein>
<dbReference type="CDD" id="cd06173">
    <property type="entry name" value="MFS_MefA_like"/>
    <property type="match status" value="1"/>
</dbReference>
<evidence type="ECO:0000256" key="1">
    <source>
        <dbReference type="ARBA" id="ARBA00004651"/>
    </source>
</evidence>
<evidence type="ECO:0000256" key="4">
    <source>
        <dbReference type="ARBA" id="ARBA00022989"/>
    </source>
</evidence>
<gene>
    <name evidence="7" type="ORF">EFY87_06285</name>
</gene>
<feature type="transmembrane region" description="Helical" evidence="6">
    <location>
        <begin position="51"/>
        <end position="73"/>
    </location>
</feature>
<dbReference type="SUPFAM" id="SSF103473">
    <property type="entry name" value="MFS general substrate transporter"/>
    <property type="match status" value="1"/>
</dbReference>
<proteinExistence type="predicted"/>
<feature type="transmembrane region" description="Helical" evidence="6">
    <location>
        <begin position="297"/>
        <end position="316"/>
    </location>
</feature>
<dbReference type="OrthoDB" id="9815525at2"/>
<sequence length="425" mass="43992">MTSTDHDAKGRPKPRRIDFGIVWMGQGVSSIGTAVTTLVLPLVALVTLHAAAWQVSLLTAATYTAYAVLALPAGVWLDHRHRRPVVLGADACRAIVIASVPVAAVAGGLTMAQLVMVALALGVFGVFFDVAYQSWLPGIVPPARLVRANGLLAATDAAGRLAGPGIGGALYAAIGGAATLWLDAASFVVAACSTALVKAREHSLPLRPRDRVPLRDELKIGSRWLVRARPLRNLVAALAWMNLFVAVWLAVEVTFLVRTLHTASGTAGIVLALGSTGGILGGLLSARVADSVGDARALVVCAAIAGPCALIVPSTTAVFGPWAMSIGLFGVLAANAMFTTISTSYRQRIVPPHLLARVTSAIRLLTFAVLPLGALLGGLLVGLTSPRNVLVIAAIGYGSAVVWLGPISRDRDLRTTNHSAATVVP</sequence>
<dbReference type="Pfam" id="PF07690">
    <property type="entry name" value="MFS_1"/>
    <property type="match status" value="1"/>
</dbReference>
<feature type="transmembrane region" description="Helical" evidence="6">
    <location>
        <begin position="94"/>
        <end position="127"/>
    </location>
</feature>